<evidence type="ECO:0000313" key="1">
    <source>
        <dbReference type="EMBL" id="AXX86224.1"/>
    </source>
</evidence>
<reference evidence="3" key="1">
    <citation type="submission" date="2017-09" db="EMBL/GenBank/DDBJ databases">
        <title>Arcobacter canalis sp. nov., a new species isolated from a water canal contaminated with urban sewage.</title>
        <authorList>
            <person name="Perez-Cataluna A."/>
            <person name="Salas-Masso N."/>
            <person name="Figueras M.J."/>
        </authorList>
    </citation>
    <scope>NUCLEOTIDE SEQUENCE [LARGE SCALE GENOMIC DNA]</scope>
    <source>
        <strain evidence="3">CECT 7727</strain>
    </source>
</reference>
<dbReference type="AlphaFoldDB" id="A0A347THZ6"/>
<evidence type="ECO:0000313" key="4">
    <source>
        <dbReference type="Proteomes" id="UP000264693"/>
    </source>
</evidence>
<gene>
    <name evidence="1" type="ORF">AMRN_0456</name>
    <name evidence="2" type="ORF">CPH92_00180</name>
</gene>
<reference evidence="2" key="2">
    <citation type="submission" date="2017-09" db="EMBL/GenBank/DDBJ databases">
        <authorList>
            <person name="Perez-Cataluna A."/>
            <person name="Figueras M.J."/>
            <person name="Salas-Masso N."/>
        </authorList>
    </citation>
    <scope>NUCLEOTIDE SEQUENCE</scope>
    <source>
        <strain evidence="2">CECT 7727</strain>
    </source>
</reference>
<proteinExistence type="predicted"/>
<protein>
    <submittedName>
        <fullName evidence="1">Uncharacterized protein</fullName>
    </submittedName>
</protein>
<dbReference type="KEGG" id="amar:AMRN_0456"/>
<organism evidence="1 4">
    <name type="scientific">Malaciobacter marinus</name>
    <dbReference type="NCBI Taxonomy" id="505249"/>
    <lineage>
        <taxon>Bacteria</taxon>
        <taxon>Pseudomonadati</taxon>
        <taxon>Campylobacterota</taxon>
        <taxon>Epsilonproteobacteria</taxon>
        <taxon>Campylobacterales</taxon>
        <taxon>Arcobacteraceae</taxon>
        <taxon>Malaciobacter</taxon>
    </lineage>
</organism>
<dbReference type="EMBL" id="NXAO01000001">
    <property type="protein sequence ID" value="PHO16724.1"/>
    <property type="molecule type" value="Genomic_DNA"/>
</dbReference>
<evidence type="ECO:0000313" key="2">
    <source>
        <dbReference type="EMBL" id="PHO16724.1"/>
    </source>
</evidence>
<dbReference type="Proteomes" id="UP000224740">
    <property type="component" value="Unassembled WGS sequence"/>
</dbReference>
<sequence length="189" mass="22548">MSNIDLIKYKIKNSKLTSSKLEKLSLCFTQDLTASQTAKKLDISRQTVNSYYKKIRFHLISNEKKITCKNCCLLKYINFNNEIMFFLEDEEKIISVEENCTKIDKQIKEQLLKHKKANSAKLLYNKREERFIVIGFLKTQNCFEDFINTRLKKFRGINKNNFKLHIKESIIRYNEDKNSLFKHLITLFN</sequence>
<dbReference type="EMBL" id="CP032101">
    <property type="protein sequence ID" value="AXX86224.1"/>
    <property type="molecule type" value="Genomic_DNA"/>
</dbReference>
<reference evidence="1 4" key="3">
    <citation type="submission" date="2018-08" db="EMBL/GenBank/DDBJ databases">
        <title>Complete genome of the Arcobacter marinus type strain JCM 15502.</title>
        <authorList>
            <person name="Miller W.G."/>
            <person name="Yee E."/>
            <person name="Huynh S."/>
            <person name="Parker C.T."/>
        </authorList>
    </citation>
    <scope>NUCLEOTIDE SEQUENCE [LARGE SCALE GENOMIC DNA]</scope>
    <source>
        <strain evidence="1 4">JCM 15502</strain>
    </source>
</reference>
<dbReference type="RefSeq" id="WP_099309805.1">
    <property type="nucleotide sequence ID" value="NZ_CP032101.1"/>
</dbReference>
<evidence type="ECO:0000313" key="3">
    <source>
        <dbReference type="Proteomes" id="UP000224740"/>
    </source>
</evidence>
<dbReference type="SUPFAM" id="SSF88659">
    <property type="entry name" value="Sigma3 and sigma4 domains of RNA polymerase sigma factors"/>
    <property type="match status" value="1"/>
</dbReference>
<accession>A0A347THZ6</accession>
<dbReference type="InterPro" id="IPR013324">
    <property type="entry name" value="RNA_pol_sigma_r3/r4-like"/>
</dbReference>
<dbReference type="Proteomes" id="UP000264693">
    <property type="component" value="Chromosome"/>
</dbReference>
<name>A0A347THZ6_9BACT</name>
<keyword evidence="3" id="KW-1185">Reference proteome</keyword>